<comment type="caution">
    <text evidence="5">The sequence shown here is derived from an EMBL/GenBank/DDBJ whole genome shotgun (WGS) entry which is preliminary data.</text>
</comment>
<dbReference type="AlphaFoldDB" id="A0AAV5FCC7"/>
<reference evidence="5" key="1">
    <citation type="journal article" date="2018" name="DNA Res.">
        <title>Multiple hybrid de novo genome assembly of finger millet, an orphan allotetraploid crop.</title>
        <authorList>
            <person name="Hatakeyama M."/>
            <person name="Aluri S."/>
            <person name="Balachadran M.T."/>
            <person name="Sivarajan S.R."/>
            <person name="Patrignani A."/>
            <person name="Gruter S."/>
            <person name="Poveda L."/>
            <person name="Shimizu-Inatsugi R."/>
            <person name="Baeten J."/>
            <person name="Francoijs K.J."/>
            <person name="Nataraja K.N."/>
            <person name="Reddy Y.A.N."/>
            <person name="Phadnis S."/>
            <person name="Ravikumar R.L."/>
            <person name="Schlapbach R."/>
            <person name="Sreeman S.M."/>
            <person name="Shimizu K.K."/>
        </authorList>
    </citation>
    <scope>NUCLEOTIDE SEQUENCE</scope>
</reference>
<feature type="domain" description="Gnk2-homologous" evidence="4">
    <location>
        <begin position="21"/>
        <end position="129"/>
    </location>
</feature>
<dbReference type="PROSITE" id="PS51473">
    <property type="entry name" value="GNK2"/>
    <property type="match status" value="1"/>
</dbReference>
<sequence>MNSSILSLVLLLLAVSAHAGARPAFTDCLSDVIYAANSTYEANLRRLAAVLPVTVSASQSSYTYRAVGFWPNRLRAISLCRQPDDDNGLYSCAACIAGAFRELERICPYRKEAFFSNRNCTLQLSEVRMLGTDAIYGEFFILDV</sequence>
<evidence type="ECO:0000256" key="1">
    <source>
        <dbReference type="ARBA" id="ARBA00022729"/>
    </source>
</evidence>
<proteinExistence type="predicted"/>
<evidence type="ECO:0000256" key="3">
    <source>
        <dbReference type="SAM" id="SignalP"/>
    </source>
</evidence>
<name>A0AAV5FCC7_ELECO</name>
<dbReference type="Proteomes" id="UP001054889">
    <property type="component" value="Unassembled WGS sequence"/>
</dbReference>
<keyword evidence="6" id="KW-1185">Reference proteome</keyword>
<organism evidence="5 6">
    <name type="scientific">Eleusine coracana subsp. coracana</name>
    <dbReference type="NCBI Taxonomy" id="191504"/>
    <lineage>
        <taxon>Eukaryota</taxon>
        <taxon>Viridiplantae</taxon>
        <taxon>Streptophyta</taxon>
        <taxon>Embryophyta</taxon>
        <taxon>Tracheophyta</taxon>
        <taxon>Spermatophyta</taxon>
        <taxon>Magnoliopsida</taxon>
        <taxon>Liliopsida</taxon>
        <taxon>Poales</taxon>
        <taxon>Poaceae</taxon>
        <taxon>PACMAD clade</taxon>
        <taxon>Chloridoideae</taxon>
        <taxon>Cynodonteae</taxon>
        <taxon>Eleusininae</taxon>
        <taxon>Eleusine</taxon>
    </lineage>
</organism>
<dbReference type="EMBL" id="BQKI01000084">
    <property type="protein sequence ID" value="GJN32570.1"/>
    <property type="molecule type" value="Genomic_DNA"/>
</dbReference>
<dbReference type="Pfam" id="PF01657">
    <property type="entry name" value="Stress-antifung"/>
    <property type="match status" value="1"/>
</dbReference>
<dbReference type="PANTHER" id="PTHR32099:SF9">
    <property type="entry name" value="OS07G0538300 PROTEIN"/>
    <property type="match status" value="1"/>
</dbReference>
<evidence type="ECO:0000313" key="6">
    <source>
        <dbReference type="Proteomes" id="UP001054889"/>
    </source>
</evidence>
<evidence type="ECO:0000256" key="2">
    <source>
        <dbReference type="ARBA" id="ARBA00022737"/>
    </source>
</evidence>
<dbReference type="CDD" id="cd23509">
    <property type="entry name" value="Gnk2-like"/>
    <property type="match status" value="1"/>
</dbReference>
<dbReference type="Gene3D" id="3.30.430.20">
    <property type="entry name" value="Gnk2 domain, C-X8-C-X2-C motif"/>
    <property type="match status" value="1"/>
</dbReference>
<reference evidence="5" key="2">
    <citation type="submission" date="2021-12" db="EMBL/GenBank/DDBJ databases">
        <title>Resequencing data analysis of finger millet.</title>
        <authorList>
            <person name="Hatakeyama M."/>
            <person name="Aluri S."/>
            <person name="Balachadran M.T."/>
            <person name="Sivarajan S.R."/>
            <person name="Poveda L."/>
            <person name="Shimizu-Inatsugi R."/>
            <person name="Schlapbach R."/>
            <person name="Sreeman S.M."/>
            <person name="Shimizu K.K."/>
        </authorList>
    </citation>
    <scope>NUCLEOTIDE SEQUENCE</scope>
</reference>
<gene>
    <name evidence="5" type="primary">gb21084</name>
    <name evidence="5" type="ORF">PR202_gb21084</name>
</gene>
<evidence type="ECO:0000259" key="4">
    <source>
        <dbReference type="PROSITE" id="PS51473"/>
    </source>
</evidence>
<dbReference type="InterPro" id="IPR002902">
    <property type="entry name" value="GNK2"/>
</dbReference>
<keyword evidence="1 3" id="KW-0732">Signal</keyword>
<keyword evidence="2" id="KW-0677">Repeat</keyword>
<dbReference type="PANTHER" id="PTHR32099">
    <property type="entry name" value="CYSTEINE-RICH REPEAT SECRETORY PROTEIN"/>
    <property type="match status" value="1"/>
</dbReference>
<feature type="chain" id="PRO_5043562727" description="Gnk2-homologous domain-containing protein" evidence="3">
    <location>
        <begin position="22"/>
        <end position="144"/>
    </location>
</feature>
<accession>A0AAV5FCC7</accession>
<dbReference type="InterPro" id="IPR038408">
    <property type="entry name" value="GNK2_sf"/>
</dbReference>
<evidence type="ECO:0000313" key="5">
    <source>
        <dbReference type="EMBL" id="GJN32570.1"/>
    </source>
</evidence>
<protein>
    <recommendedName>
        <fullName evidence="4">Gnk2-homologous domain-containing protein</fullName>
    </recommendedName>
</protein>
<feature type="signal peptide" evidence="3">
    <location>
        <begin position="1"/>
        <end position="21"/>
    </location>
</feature>